<evidence type="ECO:0000313" key="3">
    <source>
        <dbReference type="EMBL" id="KAB5491651.1"/>
    </source>
</evidence>
<organism evidence="3 4">
    <name type="scientific">Flagellimonas hadalis</name>
    <dbReference type="NCBI Taxonomy" id="2597517"/>
    <lineage>
        <taxon>Bacteria</taxon>
        <taxon>Pseudomonadati</taxon>
        <taxon>Bacteroidota</taxon>
        <taxon>Flavobacteriia</taxon>
        <taxon>Flavobacteriales</taxon>
        <taxon>Flavobacteriaceae</taxon>
        <taxon>Flagellimonas</taxon>
    </lineage>
</organism>
<dbReference type="PROSITE" id="PS51257">
    <property type="entry name" value="PROKAR_LIPOPROTEIN"/>
    <property type="match status" value="1"/>
</dbReference>
<dbReference type="AlphaFoldDB" id="A0A5N5ISY3"/>
<feature type="chain" id="PRO_5024442281" evidence="2">
    <location>
        <begin position="22"/>
        <end position="184"/>
    </location>
</feature>
<feature type="region of interest" description="Disordered" evidence="1">
    <location>
        <begin position="154"/>
        <end position="184"/>
    </location>
</feature>
<dbReference type="Proteomes" id="UP000319204">
    <property type="component" value="Unassembled WGS sequence"/>
</dbReference>
<comment type="caution">
    <text evidence="3">The sequence shown here is derived from an EMBL/GenBank/DDBJ whole genome shotgun (WGS) entry which is preliminary data.</text>
</comment>
<gene>
    <name evidence="3" type="ORF">FOT42_001500</name>
</gene>
<dbReference type="RefSeq" id="WP_151888801.1">
    <property type="nucleotide sequence ID" value="NZ_VNIK02000001.1"/>
</dbReference>
<dbReference type="EMBL" id="VNIK02000001">
    <property type="protein sequence ID" value="KAB5491651.1"/>
    <property type="molecule type" value="Genomic_DNA"/>
</dbReference>
<dbReference type="OrthoDB" id="713689at2"/>
<evidence type="ECO:0000256" key="2">
    <source>
        <dbReference type="SAM" id="SignalP"/>
    </source>
</evidence>
<evidence type="ECO:0000313" key="4">
    <source>
        <dbReference type="Proteomes" id="UP000319204"/>
    </source>
</evidence>
<evidence type="ECO:0000256" key="1">
    <source>
        <dbReference type="SAM" id="MobiDB-lite"/>
    </source>
</evidence>
<proteinExistence type="predicted"/>
<protein>
    <submittedName>
        <fullName evidence="3">Type 1 periplasmic binding fold superfamily protein</fullName>
    </submittedName>
</protein>
<reference evidence="3" key="1">
    <citation type="submission" date="2019-10" db="EMBL/GenBank/DDBJ databases">
        <title>Muricauda hadale sp. nov., a piezophilic bacterium isolated from hadopelagic water of the Mariana Trench.</title>
        <authorList>
            <person name="Wei Y."/>
        </authorList>
    </citation>
    <scope>NUCLEOTIDE SEQUENCE [LARGE SCALE GENOMIC DNA]</scope>
    <source>
        <strain evidence="3">MT-229</strain>
    </source>
</reference>
<feature type="signal peptide" evidence="2">
    <location>
        <begin position="1"/>
        <end position="21"/>
    </location>
</feature>
<name>A0A5N5ISY3_9FLAO</name>
<keyword evidence="4" id="KW-1185">Reference proteome</keyword>
<keyword evidence="2" id="KW-0732">Signal</keyword>
<sequence length="184" mass="19426">MKTIKILSLLAFAGTTFMACSSDDDAPEVINEEETITTMTISLVPDGGGTTITLQSQDLDGDGPNAPEITVSGNLAASTTYSGSVVLLNETESPAENITEEVEEEDEEHQFFYVTTGSIESVTYDDEDDDGNPVGLEFTLVTGAAGDATLAATLRHEPKKPNDGTLADAGGETDFTETFMLTVE</sequence>
<accession>A0A5N5ISY3</accession>